<comment type="caution">
    <text evidence="5">The sequence shown here is derived from an EMBL/GenBank/DDBJ whole genome shotgun (WGS) entry which is preliminary data.</text>
</comment>
<keyword evidence="1" id="KW-1015">Disulfide bond</keyword>
<keyword evidence="6" id="KW-1185">Reference proteome</keyword>
<dbReference type="InterPro" id="IPR016186">
    <property type="entry name" value="C-type_lectin-like/link_sf"/>
</dbReference>
<dbReference type="InterPro" id="IPR001304">
    <property type="entry name" value="C-type_lectin-like"/>
</dbReference>
<dbReference type="AlphaFoldDB" id="A0AAW0NYI2"/>
<feature type="domain" description="C-type lectin" evidence="4">
    <location>
        <begin position="425"/>
        <end position="536"/>
    </location>
</feature>
<dbReference type="Gene3D" id="3.10.100.10">
    <property type="entry name" value="Mannose-Binding Protein A, subunit A"/>
    <property type="match status" value="4"/>
</dbReference>
<dbReference type="Pfam" id="PF00059">
    <property type="entry name" value="Lectin_C"/>
    <property type="match status" value="2"/>
</dbReference>
<sequence>MTEKIDNEAPTGDDVSDASAKANGSERGRDSTEASQLSLKDISEQISCLNTELTASWVTFKEDLRREMRDDFAQFTMQMEQQLASTSLKLQEHDQKLDEAAARIDEQENWSAVANEALQQLLMEHKTLQEKLNDLESRSRRTNVRIYGVPEGAEGTSVIQFVEKLLVSEKLIEEGADAQIQRAHRSLAPKPNSAAPPRSIVVNFLQYRVKETIIRNAWKKKIKIGDNTLSFDYDYTSDVIQKRKEYKVVKAALKQRGIRFQTPFTRMRIHWDSGPQIYNNAGEVEKDLRRRGFFAGHPEEKAPEGGDFTSQLEQTSPWQRVPRHGEREAAKRARELSQALSLDVCIMKLLLLCLLFGAVVALTTAAPAEPEPNNGDDLNVEDPDMQGMEKPESVDEPEMSEAENVDSAERAKRSVCCNPGSWCTYGGRRYILISSARNWAQANVTPLMHLMRHCQGLGGTLAVVRSSTINTFLRNSAANRKNIWIGFSDAQYNNYWFWANGERTRYTRWCRGQPNNGSGKDRENCAYLNYSSNCWSQTSSETVSQALSLDVCIMKLLLLCLLFGAVVALTTAAPAEPEPNNGDDLNVEDPDMQGMEKPESVDEPEMSEAENVDSAERAKRSVCCNPGSWCTYGGRRYILISSARNWAQANRHCQGLGGTLAVVRSKQLLVLGKRRAHTLYQWCRGQPDNAGGNQNCAYLNYSSNCWYDVYCTYRLPYILSQALSLDVCIMKLLLLCLLFGAVVALTTAEPEPNNGGIEKPESVDEAEISEAENADSAEMAKRSVCRPGSWCTYRGRRYVYISVARHWASANRYCQALGGTLAVIHNSATNNFLRTAAQRRNIWIGFSDAQYNNYWFWANGERTRYTRWCRGQPNNYRGNQNCAYLNYRSNCWDDVPCTYRYPYICERK</sequence>
<dbReference type="PROSITE" id="PS00615">
    <property type="entry name" value="C_TYPE_LECTIN_1"/>
    <property type="match status" value="1"/>
</dbReference>
<feature type="coiled-coil region" evidence="2">
    <location>
        <begin position="83"/>
        <end position="145"/>
    </location>
</feature>
<accession>A0AAW0NYI2</accession>
<name>A0AAW0NYI2_9GOBI</name>
<feature type="region of interest" description="Disordered" evidence="3">
    <location>
        <begin position="367"/>
        <end position="400"/>
    </location>
</feature>
<dbReference type="EMBL" id="JBBPFD010000010">
    <property type="protein sequence ID" value="KAK7909503.1"/>
    <property type="molecule type" value="Genomic_DNA"/>
</dbReference>
<dbReference type="SUPFAM" id="SSF56436">
    <property type="entry name" value="C-type lectin-like"/>
    <property type="match status" value="3"/>
</dbReference>
<dbReference type="PROSITE" id="PS50041">
    <property type="entry name" value="C_TYPE_LECTIN_2"/>
    <property type="match status" value="3"/>
</dbReference>
<dbReference type="InterPro" id="IPR016187">
    <property type="entry name" value="CTDL_fold"/>
</dbReference>
<feature type="domain" description="C-type lectin" evidence="4">
    <location>
        <begin position="793"/>
        <end position="906"/>
    </location>
</feature>
<evidence type="ECO:0000256" key="2">
    <source>
        <dbReference type="SAM" id="Coils"/>
    </source>
</evidence>
<dbReference type="InterPro" id="IPR050111">
    <property type="entry name" value="C-type_lectin/snaclec_domain"/>
</dbReference>
<dbReference type="InterPro" id="IPR018378">
    <property type="entry name" value="C-type_lectin_CS"/>
</dbReference>
<organism evidence="5 6">
    <name type="scientific">Mugilogobius chulae</name>
    <name type="common">yellowstripe goby</name>
    <dbReference type="NCBI Taxonomy" id="88201"/>
    <lineage>
        <taxon>Eukaryota</taxon>
        <taxon>Metazoa</taxon>
        <taxon>Chordata</taxon>
        <taxon>Craniata</taxon>
        <taxon>Vertebrata</taxon>
        <taxon>Euteleostomi</taxon>
        <taxon>Actinopterygii</taxon>
        <taxon>Neopterygii</taxon>
        <taxon>Teleostei</taxon>
        <taxon>Neoteleostei</taxon>
        <taxon>Acanthomorphata</taxon>
        <taxon>Gobiaria</taxon>
        <taxon>Gobiiformes</taxon>
        <taxon>Gobioidei</taxon>
        <taxon>Gobiidae</taxon>
        <taxon>Gobionellinae</taxon>
        <taxon>Mugilogobius</taxon>
    </lineage>
</organism>
<proteinExistence type="predicted"/>
<dbReference type="Gene3D" id="3.30.70.1820">
    <property type="entry name" value="L1 transposable element, RRM domain"/>
    <property type="match status" value="1"/>
</dbReference>
<protein>
    <recommendedName>
        <fullName evidence="4">C-type lectin domain-containing protein</fullName>
    </recommendedName>
</protein>
<feature type="region of interest" description="Disordered" evidence="3">
    <location>
        <begin position="1"/>
        <end position="36"/>
    </location>
</feature>
<reference evidence="6" key="1">
    <citation type="submission" date="2024-04" db="EMBL/GenBank/DDBJ databases">
        <title>Salinicola lusitanus LLJ914,a marine bacterium isolated from the Okinawa Trough.</title>
        <authorList>
            <person name="Li J."/>
        </authorList>
    </citation>
    <scope>NUCLEOTIDE SEQUENCE [LARGE SCALE GENOMIC DNA]</scope>
</reference>
<dbReference type="SMART" id="SM00034">
    <property type="entry name" value="CLECT"/>
    <property type="match status" value="3"/>
</dbReference>
<feature type="region of interest" description="Disordered" evidence="3">
    <location>
        <begin position="574"/>
        <end position="608"/>
    </location>
</feature>
<dbReference type="PANTHER" id="PTHR22803">
    <property type="entry name" value="MANNOSE, PHOSPHOLIPASE, LECTIN RECEPTOR RELATED"/>
    <property type="match status" value="1"/>
</dbReference>
<evidence type="ECO:0000256" key="3">
    <source>
        <dbReference type="SAM" id="MobiDB-lite"/>
    </source>
</evidence>
<dbReference type="CDD" id="cd00037">
    <property type="entry name" value="CLECT"/>
    <property type="match status" value="3"/>
</dbReference>
<evidence type="ECO:0000313" key="5">
    <source>
        <dbReference type="EMBL" id="KAK7909503.1"/>
    </source>
</evidence>
<dbReference type="Proteomes" id="UP001460270">
    <property type="component" value="Unassembled WGS sequence"/>
</dbReference>
<evidence type="ECO:0000313" key="6">
    <source>
        <dbReference type="Proteomes" id="UP001460270"/>
    </source>
</evidence>
<keyword evidence="2" id="KW-0175">Coiled coil</keyword>
<feature type="domain" description="C-type lectin" evidence="4">
    <location>
        <begin position="632"/>
        <end position="720"/>
    </location>
</feature>
<evidence type="ECO:0000259" key="4">
    <source>
        <dbReference type="PROSITE" id="PS50041"/>
    </source>
</evidence>
<gene>
    <name evidence="5" type="ORF">WMY93_014187</name>
</gene>
<evidence type="ECO:0000256" key="1">
    <source>
        <dbReference type="ARBA" id="ARBA00023157"/>
    </source>
</evidence>